<dbReference type="PANTHER" id="PTHR35779:SF1">
    <property type="entry name" value="PH-RESPONSE REGULATOR PROTEIN PALH_RIM21"/>
    <property type="match status" value="1"/>
</dbReference>
<keyword evidence="10" id="KW-1185">Reference proteome</keyword>
<accession>A0A9P8TM81</accession>
<sequence>MAFGTNLVWRYPTSSTNPPSCQAQGIPLDNGYILLNPLDIPHLILLENQIYHPLCYNGVPLLSTFKDLGAQTLPMISNDWIRFINNDEWGSFKFTVYSIIYSLTVATVMAIFLTIIVFTNHTQKPSWLLRLSSLMGSVNLTILFVRSIIYLEKQHTLGISSGVKLLDDLQSDQVFNAIDFIFVLLAQFAEVQVIIRLFSRAKEKRVSFLVGGALSLAAQIIWAVSTFSNINIDDEESNLSILPAFTYLLRIALSTVYSGLIVIYAISKRSYIFHRSVVLLTLLNFLVINLQIAFFVTDISNIWVSELSEIFNTTVYICVTVIPWEWINRVHAIERHEQKEGVLGRPFYEDEDRAVIRYEIIDDTELFSDDHGNNTGHLEEMAHHEEQDHHHQQQQQIAGSASDDLSPPSRIYTPFHKLKTSINTTTNTLLYLTDQVIAYGLAVPRSVSTDSTTITTRSRTPMAVVKHSKQSKIKGKFGKIIHGKNVVGDSSSGDSSSNNHHRKEVFVYSKREVVCDDLISAVSTNTSSSNSDSTSSVGTSGVMMDSHIAGNSNMEEGLDSIIYEDGSERR</sequence>
<feature type="compositionally biased region" description="Low complexity" evidence="7">
    <location>
        <begin position="523"/>
        <end position="541"/>
    </location>
</feature>
<comment type="similarity">
    <text evidence="5">Belongs to the palH/RIM21 family.</text>
</comment>
<feature type="transmembrane region" description="Helical" evidence="8">
    <location>
        <begin position="174"/>
        <end position="194"/>
    </location>
</feature>
<name>A0A9P8TM81_WICPI</name>
<keyword evidence="2 8" id="KW-0812">Transmembrane</keyword>
<dbReference type="PANTHER" id="PTHR35779">
    <property type="entry name" value="PH-RESPONSE REGULATOR PROTEIN PALH/RIM21"/>
    <property type="match status" value="1"/>
</dbReference>
<dbReference type="OrthoDB" id="5393256at2759"/>
<feature type="transmembrane region" description="Helical" evidence="8">
    <location>
        <begin position="131"/>
        <end position="151"/>
    </location>
</feature>
<gene>
    <name evidence="9" type="ORF">WICPIJ_005570</name>
</gene>
<dbReference type="AlphaFoldDB" id="A0A9P8TM81"/>
<evidence type="ECO:0000256" key="4">
    <source>
        <dbReference type="ARBA" id="ARBA00023136"/>
    </source>
</evidence>
<proteinExistence type="inferred from homology"/>
<organism evidence="9 10">
    <name type="scientific">Wickerhamomyces pijperi</name>
    <name type="common">Yeast</name>
    <name type="synonym">Pichia pijperi</name>
    <dbReference type="NCBI Taxonomy" id="599730"/>
    <lineage>
        <taxon>Eukaryota</taxon>
        <taxon>Fungi</taxon>
        <taxon>Dikarya</taxon>
        <taxon>Ascomycota</taxon>
        <taxon>Saccharomycotina</taxon>
        <taxon>Saccharomycetes</taxon>
        <taxon>Phaffomycetales</taxon>
        <taxon>Wickerhamomycetaceae</taxon>
        <taxon>Wickerhamomyces</taxon>
    </lineage>
</organism>
<dbReference type="Pfam" id="PF08733">
    <property type="entry name" value="PalH"/>
    <property type="match status" value="1"/>
</dbReference>
<evidence type="ECO:0000313" key="9">
    <source>
        <dbReference type="EMBL" id="KAH3683451.1"/>
    </source>
</evidence>
<feature type="compositionally biased region" description="Basic and acidic residues" evidence="7">
    <location>
        <begin position="382"/>
        <end position="391"/>
    </location>
</feature>
<evidence type="ECO:0000256" key="1">
    <source>
        <dbReference type="ARBA" id="ARBA00004141"/>
    </source>
</evidence>
<feature type="region of interest" description="Disordered" evidence="7">
    <location>
        <begin position="382"/>
        <end position="409"/>
    </location>
</feature>
<feature type="region of interest" description="Disordered" evidence="7">
    <location>
        <begin position="523"/>
        <end position="570"/>
    </location>
</feature>
<evidence type="ECO:0000256" key="8">
    <source>
        <dbReference type="SAM" id="Phobius"/>
    </source>
</evidence>
<dbReference type="GO" id="GO:0005886">
    <property type="term" value="C:plasma membrane"/>
    <property type="evidence" value="ECO:0007669"/>
    <property type="project" value="TreeGrafter"/>
</dbReference>
<reference evidence="9" key="1">
    <citation type="journal article" date="2021" name="Open Biol.">
        <title>Shared evolutionary footprints suggest mitochondrial oxidative damage underlies multiple complex I losses in fungi.</title>
        <authorList>
            <person name="Schikora-Tamarit M.A."/>
            <person name="Marcet-Houben M."/>
            <person name="Nosek J."/>
            <person name="Gabaldon T."/>
        </authorList>
    </citation>
    <scope>NUCLEOTIDE SEQUENCE</scope>
    <source>
        <strain evidence="9">CBS2887</strain>
    </source>
</reference>
<evidence type="ECO:0000256" key="2">
    <source>
        <dbReference type="ARBA" id="ARBA00022692"/>
    </source>
</evidence>
<dbReference type="InterPro" id="IPR014844">
    <property type="entry name" value="PalH"/>
</dbReference>
<dbReference type="GO" id="GO:0071467">
    <property type="term" value="P:cellular response to pH"/>
    <property type="evidence" value="ECO:0007669"/>
    <property type="project" value="TreeGrafter"/>
</dbReference>
<dbReference type="EMBL" id="JAEUBG010003117">
    <property type="protein sequence ID" value="KAH3683451.1"/>
    <property type="molecule type" value="Genomic_DNA"/>
</dbReference>
<keyword evidence="4 8" id="KW-0472">Membrane</keyword>
<dbReference type="Proteomes" id="UP000774326">
    <property type="component" value="Unassembled WGS sequence"/>
</dbReference>
<evidence type="ECO:0000256" key="6">
    <source>
        <dbReference type="ARBA" id="ARBA00040155"/>
    </source>
</evidence>
<keyword evidence="3 8" id="KW-1133">Transmembrane helix</keyword>
<comment type="subcellular location">
    <subcellularLocation>
        <location evidence="1">Membrane</location>
        <topology evidence="1">Multi-pass membrane protein</topology>
    </subcellularLocation>
</comment>
<feature type="transmembrane region" description="Helical" evidence="8">
    <location>
        <begin position="206"/>
        <end position="224"/>
    </location>
</feature>
<evidence type="ECO:0000313" key="10">
    <source>
        <dbReference type="Proteomes" id="UP000774326"/>
    </source>
</evidence>
<reference evidence="9" key="2">
    <citation type="submission" date="2021-01" db="EMBL/GenBank/DDBJ databases">
        <authorList>
            <person name="Schikora-Tamarit M.A."/>
        </authorList>
    </citation>
    <scope>NUCLEOTIDE SEQUENCE</scope>
    <source>
        <strain evidence="9">CBS2887</strain>
    </source>
</reference>
<comment type="caution">
    <text evidence="9">The sequence shown here is derived from an EMBL/GenBank/DDBJ whole genome shotgun (WGS) entry which is preliminary data.</text>
</comment>
<feature type="transmembrane region" description="Helical" evidence="8">
    <location>
        <begin position="99"/>
        <end position="119"/>
    </location>
</feature>
<evidence type="ECO:0000256" key="5">
    <source>
        <dbReference type="ARBA" id="ARBA00038109"/>
    </source>
</evidence>
<evidence type="ECO:0000256" key="3">
    <source>
        <dbReference type="ARBA" id="ARBA00022989"/>
    </source>
</evidence>
<feature type="transmembrane region" description="Helical" evidence="8">
    <location>
        <begin position="277"/>
        <end position="296"/>
    </location>
</feature>
<feature type="transmembrane region" description="Helical" evidence="8">
    <location>
        <begin position="244"/>
        <end position="265"/>
    </location>
</feature>
<evidence type="ECO:0000256" key="7">
    <source>
        <dbReference type="SAM" id="MobiDB-lite"/>
    </source>
</evidence>
<protein>
    <recommendedName>
        <fullName evidence="6">pH-response regulator protein palH/RIM21</fullName>
    </recommendedName>
</protein>